<feature type="compositionally biased region" description="Gly residues" evidence="1">
    <location>
        <begin position="1"/>
        <end position="14"/>
    </location>
</feature>
<organism evidence="2 3">
    <name type="scientific">Magallana gigas</name>
    <name type="common">Pacific oyster</name>
    <name type="synonym">Crassostrea gigas</name>
    <dbReference type="NCBI Taxonomy" id="29159"/>
    <lineage>
        <taxon>Eukaryota</taxon>
        <taxon>Metazoa</taxon>
        <taxon>Spiralia</taxon>
        <taxon>Lophotrochozoa</taxon>
        <taxon>Mollusca</taxon>
        <taxon>Bivalvia</taxon>
        <taxon>Autobranchia</taxon>
        <taxon>Pteriomorphia</taxon>
        <taxon>Ostreida</taxon>
        <taxon>Ostreoidea</taxon>
        <taxon>Ostreidae</taxon>
        <taxon>Magallana</taxon>
    </lineage>
</organism>
<dbReference type="AlphaFoldDB" id="A0A8W8MHM4"/>
<evidence type="ECO:0000256" key="1">
    <source>
        <dbReference type="SAM" id="MobiDB-lite"/>
    </source>
</evidence>
<protein>
    <submittedName>
        <fullName evidence="2">Uncharacterized protein</fullName>
    </submittedName>
</protein>
<proteinExistence type="predicted"/>
<feature type="compositionally biased region" description="Gly residues" evidence="1">
    <location>
        <begin position="180"/>
        <end position="191"/>
    </location>
</feature>
<sequence length="276" mass="28829">MADGQGSFGLGRGGSWKRSGMGVPGGKGANPAGLAWAQGRDIDAMGGHVPDRFDQLFGFVTPFRPPVYSTPQARTVEDSTVVGEVDMSLTREVNRGEVVRETNVLGTAEREQGNVGAGQRDLGPWGELALRDKARDNLPPEAVVSLRSVGQGVDTGHPQWMLAFQGLKTLSTARVTPGSMGEGGPHGGGSPGQEQVQVDGQRPGVETRGYGEHQGIAVSGPVGLEAVGEPMPRTAMSEPMPVRVSGPCPRGNPSGIPDDGDLLMIYQSNLKSVTLI</sequence>
<evidence type="ECO:0000313" key="2">
    <source>
        <dbReference type="EnsemblMetazoa" id="G33080.1:cds"/>
    </source>
</evidence>
<reference evidence="2" key="1">
    <citation type="submission" date="2022-08" db="UniProtKB">
        <authorList>
            <consortium name="EnsemblMetazoa"/>
        </authorList>
    </citation>
    <scope>IDENTIFICATION</scope>
    <source>
        <strain evidence="2">05x7-T-G4-1.051#20</strain>
    </source>
</reference>
<evidence type="ECO:0000313" key="3">
    <source>
        <dbReference type="Proteomes" id="UP000005408"/>
    </source>
</evidence>
<dbReference type="Proteomes" id="UP000005408">
    <property type="component" value="Unassembled WGS sequence"/>
</dbReference>
<name>A0A8W8MHM4_MAGGI</name>
<dbReference type="EnsemblMetazoa" id="G33080.1">
    <property type="protein sequence ID" value="G33080.1:cds"/>
    <property type="gene ID" value="G33080"/>
</dbReference>
<accession>A0A8W8MHM4</accession>
<feature type="region of interest" description="Disordered" evidence="1">
    <location>
        <begin position="1"/>
        <end position="26"/>
    </location>
</feature>
<feature type="region of interest" description="Disordered" evidence="1">
    <location>
        <begin position="174"/>
        <end position="206"/>
    </location>
</feature>
<keyword evidence="3" id="KW-1185">Reference proteome</keyword>